<organism evidence="19">
    <name type="scientific">Camponotus floridanus</name>
    <name type="common">Florida carpenter ant</name>
    <dbReference type="NCBI Taxonomy" id="104421"/>
    <lineage>
        <taxon>Eukaryota</taxon>
        <taxon>Metazoa</taxon>
        <taxon>Ecdysozoa</taxon>
        <taxon>Arthropoda</taxon>
        <taxon>Hexapoda</taxon>
        <taxon>Insecta</taxon>
        <taxon>Pterygota</taxon>
        <taxon>Neoptera</taxon>
        <taxon>Endopterygota</taxon>
        <taxon>Hymenoptera</taxon>
        <taxon>Apocrita</taxon>
        <taxon>Aculeata</taxon>
        <taxon>Formicoidea</taxon>
        <taxon>Formicidae</taxon>
        <taxon>Formicinae</taxon>
        <taxon>Camponotus</taxon>
    </lineage>
</organism>
<keyword evidence="8" id="KW-0539">Nucleus</keyword>
<feature type="region of interest" description="Disordered" evidence="14">
    <location>
        <begin position="541"/>
        <end position="601"/>
    </location>
</feature>
<feature type="region of interest" description="Disordered" evidence="14">
    <location>
        <begin position="1"/>
        <end position="51"/>
    </location>
</feature>
<evidence type="ECO:0000256" key="1">
    <source>
        <dbReference type="ARBA" id="ARBA00004604"/>
    </source>
</evidence>
<feature type="domain" description="DEAD-box RNA helicase Q" evidence="17">
    <location>
        <begin position="114"/>
        <end position="142"/>
    </location>
</feature>
<dbReference type="FunFam" id="3.40.50.300:FF:000842">
    <property type="entry name" value="ATP-dependent RNA helicase DRS1"/>
    <property type="match status" value="1"/>
</dbReference>
<dbReference type="PANTHER" id="PTHR47959">
    <property type="entry name" value="ATP-DEPENDENT RNA HELICASE RHLE-RELATED"/>
    <property type="match status" value="1"/>
</dbReference>
<comment type="catalytic activity">
    <reaction evidence="10">
        <text>ATP + H2O = ADP + phosphate + H(+)</text>
        <dbReference type="Rhea" id="RHEA:13065"/>
        <dbReference type="ChEBI" id="CHEBI:15377"/>
        <dbReference type="ChEBI" id="CHEBI:15378"/>
        <dbReference type="ChEBI" id="CHEBI:30616"/>
        <dbReference type="ChEBI" id="CHEBI:43474"/>
        <dbReference type="ChEBI" id="CHEBI:456216"/>
        <dbReference type="EC" id="3.6.4.13"/>
    </reaction>
</comment>
<feature type="domain" description="Helicase C-terminal" evidence="16">
    <location>
        <begin position="331"/>
        <end position="511"/>
    </location>
</feature>
<protein>
    <recommendedName>
        <fullName evidence="2">RNA helicase</fullName>
        <ecNumber evidence="2">3.6.4.13</ecNumber>
    </recommendedName>
</protein>
<dbReference type="GO" id="GO:0003676">
    <property type="term" value="F:nucleic acid binding"/>
    <property type="evidence" value="ECO:0007669"/>
    <property type="project" value="InterPro"/>
</dbReference>
<feature type="region of interest" description="Disordered" evidence="14">
    <location>
        <begin position="636"/>
        <end position="694"/>
    </location>
</feature>
<comment type="subcellular location">
    <subcellularLocation>
        <location evidence="1">Nucleus</location>
        <location evidence="1">Nucleolus</location>
    </subcellularLocation>
</comment>
<dbReference type="EC" id="3.6.4.13" evidence="2"/>
<evidence type="ECO:0000256" key="11">
    <source>
        <dbReference type="PROSITE-ProRule" id="PRU00552"/>
    </source>
</evidence>
<keyword evidence="6 12" id="KW-0347">Helicase</keyword>
<keyword evidence="5 12" id="KW-0378">Hydrolase</keyword>
<dbReference type="PROSITE" id="PS00039">
    <property type="entry name" value="DEAD_ATP_HELICASE"/>
    <property type="match status" value="1"/>
</dbReference>
<evidence type="ECO:0000256" key="3">
    <source>
        <dbReference type="ARBA" id="ARBA00022517"/>
    </source>
</evidence>
<dbReference type="CDD" id="cd17947">
    <property type="entry name" value="DEADc_DDX27"/>
    <property type="match status" value="1"/>
</dbReference>
<dbReference type="InterPro" id="IPR014001">
    <property type="entry name" value="Helicase_ATP-bd"/>
</dbReference>
<comment type="similarity">
    <text evidence="9">Belongs to the DEAD box helicase family. DDX27/DRS1 subfamily.</text>
</comment>
<dbReference type="InterPro" id="IPR011545">
    <property type="entry name" value="DEAD/DEAH_box_helicase_dom"/>
</dbReference>
<dbReference type="SMART" id="SM00487">
    <property type="entry name" value="DEXDc"/>
    <property type="match status" value="1"/>
</dbReference>
<evidence type="ECO:0000256" key="7">
    <source>
        <dbReference type="ARBA" id="ARBA00022840"/>
    </source>
</evidence>
<keyword evidence="7 12" id="KW-0067">ATP-binding</keyword>
<dbReference type="Pfam" id="PF00271">
    <property type="entry name" value="Helicase_C"/>
    <property type="match status" value="1"/>
</dbReference>
<evidence type="ECO:0000259" key="15">
    <source>
        <dbReference type="PROSITE" id="PS51192"/>
    </source>
</evidence>
<dbReference type="Gene3D" id="3.40.50.300">
    <property type="entry name" value="P-loop containing nucleotide triphosphate hydrolases"/>
    <property type="match status" value="2"/>
</dbReference>
<evidence type="ECO:0000256" key="6">
    <source>
        <dbReference type="ARBA" id="ARBA00022806"/>
    </source>
</evidence>
<evidence type="ECO:0000256" key="13">
    <source>
        <dbReference type="SAM" id="Coils"/>
    </source>
</evidence>
<dbReference type="GO" id="GO:0016787">
    <property type="term" value="F:hydrolase activity"/>
    <property type="evidence" value="ECO:0007669"/>
    <property type="project" value="UniProtKB-KW"/>
</dbReference>
<proteinExistence type="inferred from homology"/>
<dbReference type="PROSITE" id="PS51194">
    <property type="entry name" value="HELICASE_CTER"/>
    <property type="match status" value="1"/>
</dbReference>
<keyword evidence="13" id="KW-0175">Coiled coil</keyword>
<evidence type="ECO:0000259" key="17">
    <source>
        <dbReference type="PROSITE" id="PS51195"/>
    </source>
</evidence>
<dbReference type="SUPFAM" id="SSF52540">
    <property type="entry name" value="P-loop containing nucleoside triphosphate hydrolases"/>
    <property type="match status" value="2"/>
</dbReference>
<dbReference type="PANTHER" id="PTHR47959:SF1">
    <property type="entry name" value="ATP-DEPENDENT RNA HELICASE DBPA"/>
    <property type="match status" value="1"/>
</dbReference>
<dbReference type="GO" id="GO:0005730">
    <property type="term" value="C:nucleolus"/>
    <property type="evidence" value="ECO:0007669"/>
    <property type="project" value="UniProtKB-SubCell"/>
</dbReference>
<dbReference type="CDD" id="cd18787">
    <property type="entry name" value="SF2_C_DEAD"/>
    <property type="match status" value="1"/>
</dbReference>
<feature type="compositionally biased region" description="Basic and acidic residues" evidence="14">
    <location>
        <begin position="572"/>
        <end position="601"/>
    </location>
</feature>
<feature type="short sequence motif" description="Q motif" evidence="11">
    <location>
        <begin position="114"/>
        <end position="142"/>
    </location>
</feature>
<keyword evidence="3" id="KW-0690">Ribosome biogenesis</keyword>
<feature type="coiled-coil region" evidence="13">
    <location>
        <begin position="493"/>
        <end position="540"/>
    </location>
</feature>
<dbReference type="Pfam" id="PF00270">
    <property type="entry name" value="DEAD"/>
    <property type="match status" value="1"/>
</dbReference>
<evidence type="ECO:0000313" key="18">
    <source>
        <dbReference type="EMBL" id="EFN64393.1"/>
    </source>
</evidence>
<dbReference type="InterPro" id="IPR050079">
    <property type="entry name" value="DEAD_box_RNA_helicase"/>
</dbReference>
<dbReference type="GO" id="GO:0005829">
    <property type="term" value="C:cytosol"/>
    <property type="evidence" value="ECO:0007669"/>
    <property type="project" value="TreeGrafter"/>
</dbReference>
<dbReference type="GO" id="GO:0006364">
    <property type="term" value="P:rRNA processing"/>
    <property type="evidence" value="ECO:0007669"/>
    <property type="project" value="UniProtKB-ARBA"/>
</dbReference>
<gene>
    <name evidence="18" type="ORF">EAG_00823</name>
</gene>
<name>E2AQ59_CAMFO</name>
<evidence type="ECO:0000313" key="19">
    <source>
        <dbReference type="Proteomes" id="UP000000311"/>
    </source>
</evidence>
<evidence type="ECO:0000256" key="9">
    <source>
        <dbReference type="ARBA" id="ARBA00043999"/>
    </source>
</evidence>
<dbReference type="FunCoup" id="E2AQ59">
    <property type="interactions" value="1404"/>
</dbReference>
<dbReference type="GO" id="GO:0010468">
    <property type="term" value="P:regulation of gene expression"/>
    <property type="evidence" value="ECO:0007669"/>
    <property type="project" value="UniProtKB-ARBA"/>
</dbReference>
<evidence type="ECO:0000256" key="8">
    <source>
        <dbReference type="ARBA" id="ARBA00023242"/>
    </source>
</evidence>
<evidence type="ECO:0000256" key="10">
    <source>
        <dbReference type="ARBA" id="ARBA00047984"/>
    </source>
</evidence>
<dbReference type="OrthoDB" id="10259843at2759"/>
<dbReference type="InterPro" id="IPR027417">
    <property type="entry name" value="P-loop_NTPase"/>
</dbReference>
<dbReference type="SMART" id="SM00490">
    <property type="entry name" value="HELICc"/>
    <property type="match status" value="1"/>
</dbReference>
<dbReference type="InterPro" id="IPR001650">
    <property type="entry name" value="Helicase_C-like"/>
</dbReference>
<dbReference type="GO" id="GO:0005524">
    <property type="term" value="F:ATP binding"/>
    <property type="evidence" value="ECO:0007669"/>
    <property type="project" value="UniProtKB-KW"/>
</dbReference>
<dbReference type="PROSITE" id="PS51195">
    <property type="entry name" value="Q_MOTIF"/>
    <property type="match status" value="1"/>
</dbReference>
<feature type="compositionally biased region" description="Polar residues" evidence="14">
    <location>
        <begin position="34"/>
        <end position="44"/>
    </location>
</feature>
<dbReference type="InterPro" id="IPR014014">
    <property type="entry name" value="RNA_helicase_DEAD_Q_motif"/>
</dbReference>
<feature type="compositionally biased region" description="Polar residues" evidence="14">
    <location>
        <begin position="1"/>
        <end position="11"/>
    </location>
</feature>
<evidence type="ECO:0000256" key="12">
    <source>
        <dbReference type="RuleBase" id="RU000492"/>
    </source>
</evidence>
<sequence>MEFVDSTNYSESSDEEDDFQPRKQRKKGSKDFDSNFQFISSTDEYNQDPWNDLSKYIKRKPKTKLDDKIRKIRKEYNEQDGIEDDFKIEPNTNQNDDTISLSEDELKKDSQTYSTFYQMNLSRPLLKAITAMNFIQPTPIQAATIPVALMGRDICGCAATGTGKTAAYMLPTLERLLYRPLDGPAVSRVLVLVPTRELGVQVYQVTKQLTQFTTVEVGLSVGGLDVKVQESVLRKNPDIVIATPGRLIDHLNNAPTFSLNNIEVLILDEADRMLDEYFAEQMKYIVKQCARTKQTILFSATMTEEVKDLAAVSLNNPIKIFVDSNQDVAFNLRQEFIRIRKEREGDREAILAALVCRTFHDHTMIFVQTKKQAHRLHILLGLLGLKVGELHGNLTQPQRLENLQKFKEEEIDILLATDVAARGLDISGVKTVINFMMPATLQHYIHRVGRTARAGRGGVSVSLAGEQERFLVKEIIKQAKNPIKNRIIPPDIIEKYNKKLQSLEVDVERILQEEKNDKELAKIENQANRVEKLLKDEDTKDQRSWFQTKKERKKEKDNLRLSKKQISKNKKHEKEPSNIVEEKKKKTQNEPKDTAEDRAKRELEKIAAYQARLAKKSNKQKKIRVVMDEYNRDFTKKGPLKRSRSSFATDLTDTSKKGVKRIRYEANIKKKQNTLKTQQKNVAKKGQKKFSKKR</sequence>
<feature type="domain" description="Helicase ATP-binding" evidence="15">
    <location>
        <begin position="145"/>
        <end position="320"/>
    </location>
</feature>
<evidence type="ECO:0000256" key="14">
    <source>
        <dbReference type="SAM" id="MobiDB-lite"/>
    </source>
</evidence>
<evidence type="ECO:0000256" key="4">
    <source>
        <dbReference type="ARBA" id="ARBA00022741"/>
    </source>
</evidence>
<keyword evidence="19" id="KW-1185">Reference proteome</keyword>
<evidence type="ECO:0000259" key="16">
    <source>
        <dbReference type="PROSITE" id="PS51194"/>
    </source>
</evidence>
<feature type="compositionally biased region" description="Basic residues" evidence="14">
    <location>
        <begin position="682"/>
        <end position="694"/>
    </location>
</feature>
<dbReference type="PROSITE" id="PS51192">
    <property type="entry name" value="HELICASE_ATP_BIND_1"/>
    <property type="match status" value="1"/>
</dbReference>
<keyword evidence="4 12" id="KW-0547">Nucleotide-binding</keyword>
<dbReference type="Proteomes" id="UP000000311">
    <property type="component" value="Unassembled WGS sequence"/>
</dbReference>
<feature type="compositionally biased region" description="Basic residues" evidence="14">
    <location>
        <begin position="561"/>
        <end position="571"/>
    </location>
</feature>
<accession>E2AQ59</accession>
<dbReference type="AlphaFoldDB" id="E2AQ59"/>
<evidence type="ECO:0000256" key="2">
    <source>
        <dbReference type="ARBA" id="ARBA00012552"/>
    </source>
</evidence>
<dbReference type="InterPro" id="IPR000629">
    <property type="entry name" value="RNA-helicase_DEAD-box_CS"/>
</dbReference>
<dbReference type="InParanoid" id="E2AQ59"/>
<dbReference type="OMA" id="ERRTWFQ"/>
<dbReference type="STRING" id="104421.E2AQ59"/>
<evidence type="ECO:0000256" key="5">
    <source>
        <dbReference type="ARBA" id="ARBA00022801"/>
    </source>
</evidence>
<dbReference type="GO" id="GO:0003724">
    <property type="term" value="F:RNA helicase activity"/>
    <property type="evidence" value="ECO:0007669"/>
    <property type="project" value="UniProtKB-EC"/>
</dbReference>
<reference evidence="18 19" key="1">
    <citation type="journal article" date="2010" name="Science">
        <title>Genomic comparison of the ants Camponotus floridanus and Harpegnathos saltator.</title>
        <authorList>
            <person name="Bonasio R."/>
            <person name="Zhang G."/>
            <person name="Ye C."/>
            <person name="Mutti N.S."/>
            <person name="Fang X."/>
            <person name="Qin N."/>
            <person name="Donahue G."/>
            <person name="Yang P."/>
            <person name="Li Q."/>
            <person name="Li C."/>
            <person name="Zhang P."/>
            <person name="Huang Z."/>
            <person name="Berger S.L."/>
            <person name="Reinberg D."/>
            <person name="Wang J."/>
            <person name="Liebig J."/>
        </authorList>
    </citation>
    <scope>NUCLEOTIDE SEQUENCE [LARGE SCALE GENOMIC DNA]</scope>
    <source>
        <strain evidence="19">C129</strain>
    </source>
</reference>
<dbReference type="EMBL" id="GL441701">
    <property type="protein sequence ID" value="EFN64393.1"/>
    <property type="molecule type" value="Genomic_DNA"/>
</dbReference>